<reference evidence="7" key="1">
    <citation type="submission" date="2016-11" db="EMBL/GenBank/DDBJ databases">
        <authorList>
            <person name="Varghese N."/>
            <person name="Submissions S."/>
        </authorList>
    </citation>
    <scope>NUCLEOTIDE SEQUENCE [LARGE SCALE GENOMIC DNA]</scope>
    <source>
        <strain evidence="7">DSM 15807</strain>
    </source>
</reference>
<dbReference type="STRING" id="1123380.SAMN02745199_0885"/>
<proteinExistence type="predicted"/>
<organism evidence="6 7">
    <name type="scientific">Thermosipho atlanticus DSM 15807</name>
    <dbReference type="NCBI Taxonomy" id="1123380"/>
    <lineage>
        <taxon>Bacteria</taxon>
        <taxon>Thermotogati</taxon>
        <taxon>Thermotogota</taxon>
        <taxon>Thermotogae</taxon>
        <taxon>Thermotogales</taxon>
        <taxon>Fervidobacteriaceae</taxon>
        <taxon>Thermosipho</taxon>
    </lineage>
</organism>
<dbReference type="GO" id="GO:0006355">
    <property type="term" value="P:regulation of DNA-templated transcription"/>
    <property type="evidence" value="ECO:0007669"/>
    <property type="project" value="InterPro"/>
</dbReference>
<dbReference type="Pfam" id="PF02954">
    <property type="entry name" value="HTH_8"/>
    <property type="match status" value="1"/>
</dbReference>
<gene>
    <name evidence="6" type="ORF">SAMN02745199_0885</name>
</gene>
<dbReference type="Gene3D" id="1.10.8.60">
    <property type="match status" value="1"/>
</dbReference>
<dbReference type="InterPro" id="IPR058031">
    <property type="entry name" value="AAA_lid_NorR"/>
</dbReference>
<evidence type="ECO:0000313" key="6">
    <source>
        <dbReference type="EMBL" id="SHH38106.1"/>
    </source>
</evidence>
<keyword evidence="7" id="KW-1185">Reference proteome</keyword>
<protein>
    <submittedName>
        <fullName evidence="6">Regulatory protein, Fis family</fullName>
    </submittedName>
</protein>
<dbReference type="AlphaFoldDB" id="A0A1M5SHU2"/>
<dbReference type="OrthoDB" id="36846at2"/>
<feature type="domain" description="Sigma-54 factor interaction" evidence="5">
    <location>
        <begin position="151"/>
        <end position="215"/>
    </location>
</feature>
<dbReference type="SUPFAM" id="SSF46689">
    <property type="entry name" value="Homeodomain-like"/>
    <property type="match status" value="1"/>
</dbReference>
<keyword evidence="3" id="KW-0805">Transcription regulation</keyword>
<evidence type="ECO:0000256" key="3">
    <source>
        <dbReference type="ARBA" id="ARBA00023015"/>
    </source>
</evidence>
<evidence type="ECO:0000256" key="2">
    <source>
        <dbReference type="ARBA" id="ARBA00022840"/>
    </source>
</evidence>
<keyword evidence="2" id="KW-0067">ATP-binding</keyword>
<dbReference type="PROSITE" id="PS50045">
    <property type="entry name" value="SIGMA54_INTERACT_4"/>
    <property type="match status" value="1"/>
</dbReference>
<dbReference type="GO" id="GO:0005524">
    <property type="term" value="F:ATP binding"/>
    <property type="evidence" value="ECO:0007669"/>
    <property type="project" value="UniProtKB-KW"/>
</dbReference>
<keyword evidence="1" id="KW-0547">Nucleotide-binding</keyword>
<dbReference type="InterPro" id="IPR002078">
    <property type="entry name" value="Sigma_54_int"/>
</dbReference>
<accession>A0A1M5SHU2</accession>
<name>A0A1M5SHU2_9BACT</name>
<keyword evidence="4" id="KW-0804">Transcription</keyword>
<dbReference type="InterPro" id="IPR002197">
    <property type="entry name" value="HTH_Fis"/>
</dbReference>
<evidence type="ECO:0000313" key="7">
    <source>
        <dbReference type="Proteomes" id="UP000242592"/>
    </source>
</evidence>
<dbReference type="PANTHER" id="PTHR32071">
    <property type="entry name" value="TRANSCRIPTIONAL REGULATORY PROTEIN"/>
    <property type="match status" value="1"/>
</dbReference>
<dbReference type="PANTHER" id="PTHR32071:SF57">
    <property type="entry name" value="C4-DICARBOXYLATE TRANSPORT TRANSCRIPTIONAL REGULATORY PROTEIN DCTD"/>
    <property type="match status" value="1"/>
</dbReference>
<dbReference type="RefSeq" id="WP_073072667.1">
    <property type="nucleotide sequence ID" value="NZ_FQXN01000003.1"/>
</dbReference>
<dbReference type="InterPro" id="IPR009057">
    <property type="entry name" value="Homeodomain-like_sf"/>
</dbReference>
<dbReference type="GO" id="GO:0043565">
    <property type="term" value="F:sequence-specific DNA binding"/>
    <property type="evidence" value="ECO:0007669"/>
    <property type="project" value="InterPro"/>
</dbReference>
<dbReference type="Pfam" id="PF25601">
    <property type="entry name" value="AAA_lid_14"/>
    <property type="match status" value="1"/>
</dbReference>
<evidence type="ECO:0000256" key="1">
    <source>
        <dbReference type="ARBA" id="ARBA00022741"/>
    </source>
</evidence>
<dbReference type="Proteomes" id="UP000242592">
    <property type="component" value="Unassembled WGS sequence"/>
</dbReference>
<dbReference type="EMBL" id="FQXN01000003">
    <property type="protein sequence ID" value="SHH38106.1"/>
    <property type="molecule type" value="Genomic_DNA"/>
</dbReference>
<evidence type="ECO:0000259" key="5">
    <source>
        <dbReference type="PROSITE" id="PS50045"/>
    </source>
</evidence>
<sequence length="286" mass="34043">MIKVLIPQALLENLREFLYNHQNVAFDFYNSNFVEKLKEENWDIIFFENPEVSFPGKIVVNTIKELELAVTMFEERLKYEAIKKKYDMLFSFPELQGPEIRKFLELVIEKNKFAKEIVLQYENGIIIEEYYKFFSHTLPFTKIKFSKKHGIKIPPLRKRKNDIPYILDKILSSIYAKHRNLIKRIPDENEIDLLKEYNWPGNTKELITIAYNYASTGLIKIPNKNNTNFNGIDLPKLISHLTKQVEKRYIKLALKNSKSRKEACKLLNMNYKTLSHKIKLYRLDEK</sequence>
<evidence type="ECO:0000256" key="4">
    <source>
        <dbReference type="ARBA" id="ARBA00023163"/>
    </source>
</evidence>
<dbReference type="Gene3D" id="1.10.10.60">
    <property type="entry name" value="Homeodomain-like"/>
    <property type="match status" value="1"/>
</dbReference>